<dbReference type="EC" id="3.1.2.6" evidence="7"/>
<evidence type="ECO:0000256" key="7">
    <source>
        <dbReference type="HAMAP-Rule" id="MF_01374"/>
    </source>
</evidence>
<evidence type="ECO:0000256" key="1">
    <source>
        <dbReference type="ARBA" id="ARBA00001623"/>
    </source>
</evidence>
<dbReference type="InterPro" id="IPR001279">
    <property type="entry name" value="Metallo-B-lactamas"/>
</dbReference>
<evidence type="ECO:0000256" key="5">
    <source>
        <dbReference type="ARBA" id="ARBA00022801"/>
    </source>
</evidence>
<sequence>MLAIHALPAFTDNYIWLLHDAERQRCAVVDPGSAAPVQAWMAEHPGCVLESILITHQHADHIGGIGQLLQQQDAAVYAPALENIPHCSHPLHGEETISVLGLPFQVLAVPGHTPGHIAYLHQGPDAMLFCGDTLFAGGCGRLFGGTASQLYHSLQRLAQLPASTRVYCTHEYTQSNLRFAQAVEPDNRQLAARVQTVAEQRAAGQITLPSSIGLELASNPFLRLGNPTIEQQLDRQFGAGVRSPEQSFALLRRWKDTF</sequence>
<keyword evidence="4 7" id="KW-0479">Metal-binding</keyword>
<dbReference type="PANTHER" id="PTHR43705">
    <property type="entry name" value="HYDROXYACYLGLUTATHIONE HYDROLASE"/>
    <property type="match status" value="1"/>
</dbReference>
<dbReference type="InterPro" id="IPR036866">
    <property type="entry name" value="RibonucZ/Hydroxyglut_hydro"/>
</dbReference>
<feature type="binding site" evidence="7">
    <location>
        <position position="132"/>
    </location>
    <ligand>
        <name>Zn(2+)</name>
        <dbReference type="ChEBI" id="CHEBI:29105"/>
        <label>1</label>
    </ligand>
</feature>
<dbReference type="SUPFAM" id="SSF56281">
    <property type="entry name" value="Metallo-hydrolase/oxidoreductase"/>
    <property type="match status" value="1"/>
</dbReference>
<comment type="subunit">
    <text evidence="7">Monomer.</text>
</comment>
<dbReference type="GO" id="GO:0004416">
    <property type="term" value="F:hydroxyacylglutathione hydrolase activity"/>
    <property type="evidence" value="ECO:0007669"/>
    <property type="project" value="UniProtKB-UniRule"/>
</dbReference>
<dbReference type="InterPro" id="IPR032282">
    <property type="entry name" value="HAGH_C"/>
</dbReference>
<protein>
    <recommendedName>
        <fullName evidence="7">Hydroxyacylglutathione hydrolase</fullName>
        <ecNumber evidence="7">3.1.2.6</ecNumber>
    </recommendedName>
    <alternativeName>
        <fullName evidence="7">Glyoxalase II</fullName>
        <shortName evidence="7">Glx II</shortName>
    </alternativeName>
</protein>
<feature type="binding site" evidence="7">
    <location>
        <position position="170"/>
    </location>
    <ligand>
        <name>Zn(2+)</name>
        <dbReference type="ChEBI" id="CHEBI:29105"/>
        <label>2</label>
    </ligand>
</feature>
<name>A0A7X0BY00_9PSED</name>
<comment type="function">
    <text evidence="7">Thiolesterase that catalyzes the hydrolysis of S-D-lactoyl-glutathione to form glutathione and D-lactic acid.</text>
</comment>
<dbReference type="CDD" id="cd07723">
    <property type="entry name" value="hydroxyacylglutathione_hydrolase_MBL-fold"/>
    <property type="match status" value="1"/>
</dbReference>
<feature type="binding site" evidence="7">
    <location>
        <position position="56"/>
    </location>
    <ligand>
        <name>Zn(2+)</name>
        <dbReference type="ChEBI" id="CHEBI:29105"/>
        <label>1</label>
    </ligand>
</feature>
<dbReference type="Proteomes" id="UP000557193">
    <property type="component" value="Unassembled WGS sequence"/>
</dbReference>
<comment type="caution">
    <text evidence="9">The sequence shown here is derived from an EMBL/GenBank/DDBJ whole genome shotgun (WGS) entry which is preliminary data.</text>
</comment>
<comment type="similarity">
    <text evidence="3 7">Belongs to the metallo-beta-lactamase superfamily. Glyoxalase II family.</text>
</comment>
<dbReference type="GO" id="GO:0019243">
    <property type="term" value="P:methylglyoxal catabolic process to D-lactate via S-lactoyl-glutathione"/>
    <property type="evidence" value="ECO:0007669"/>
    <property type="project" value="UniProtKB-UniRule"/>
</dbReference>
<dbReference type="InterPro" id="IPR035680">
    <property type="entry name" value="Clx_II_MBL"/>
</dbReference>
<reference evidence="9 10" key="1">
    <citation type="submission" date="2020-08" db="EMBL/GenBank/DDBJ databases">
        <title>Functional genomics of gut bacteria from endangered species of beetles.</title>
        <authorList>
            <person name="Carlos-Shanley C."/>
        </authorList>
    </citation>
    <scope>NUCLEOTIDE SEQUENCE [LARGE SCALE GENOMIC DNA]</scope>
    <source>
        <strain evidence="9 10">S00202</strain>
    </source>
</reference>
<feature type="domain" description="Metallo-beta-lactamase" evidence="8">
    <location>
        <begin position="12"/>
        <end position="170"/>
    </location>
</feature>
<feature type="binding site" evidence="7">
    <location>
        <position position="61"/>
    </location>
    <ligand>
        <name>Zn(2+)</name>
        <dbReference type="ChEBI" id="CHEBI:29105"/>
        <label>2</label>
    </ligand>
</feature>
<proteinExistence type="inferred from homology"/>
<keyword evidence="6 7" id="KW-0862">Zinc</keyword>
<evidence type="ECO:0000259" key="8">
    <source>
        <dbReference type="SMART" id="SM00849"/>
    </source>
</evidence>
<keyword evidence="10" id="KW-1185">Reference proteome</keyword>
<feature type="binding site" evidence="7">
    <location>
        <position position="60"/>
    </location>
    <ligand>
        <name>Zn(2+)</name>
        <dbReference type="ChEBI" id="CHEBI:29105"/>
        <label>2</label>
    </ligand>
</feature>
<dbReference type="AlphaFoldDB" id="A0A7X0BY00"/>
<feature type="binding site" evidence="7">
    <location>
        <position position="112"/>
    </location>
    <ligand>
        <name>Zn(2+)</name>
        <dbReference type="ChEBI" id="CHEBI:29105"/>
        <label>1</label>
    </ligand>
</feature>
<dbReference type="GO" id="GO:0046872">
    <property type="term" value="F:metal ion binding"/>
    <property type="evidence" value="ECO:0007669"/>
    <property type="project" value="UniProtKB-KW"/>
</dbReference>
<dbReference type="PIRSF" id="PIRSF005457">
    <property type="entry name" value="Glx"/>
    <property type="match status" value="1"/>
</dbReference>
<evidence type="ECO:0000313" key="9">
    <source>
        <dbReference type="EMBL" id="MBB6343124.1"/>
    </source>
</evidence>
<keyword evidence="5 7" id="KW-0378">Hydrolase</keyword>
<dbReference type="UniPathway" id="UPA00619">
    <property type="reaction ID" value="UER00676"/>
</dbReference>
<evidence type="ECO:0000256" key="6">
    <source>
        <dbReference type="ARBA" id="ARBA00022833"/>
    </source>
</evidence>
<feature type="binding site" evidence="7">
    <location>
        <position position="58"/>
    </location>
    <ligand>
        <name>Zn(2+)</name>
        <dbReference type="ChEBI" id="CHEBI:29105"/>
        <label>1</label>
    </ligand>
</feature>
<feature type="binding site" evidence="7">
    <location>
        <position position="132"/>
    </location>
    <ligand>
        <name>Zn(2+)</name>
        <dbReference type="ChEBI" id="CHEBI:29105"/>
        <label>2</label>
    </ligand>
</feature>
<dbReference type="Gene3D" id="3.60.15.10">
    <property type="entry name" value="Ribonuclease Z/Hydroxyacylglutathione hydrolase-like"/>
    <property type="match status" value="1"/>
</dbReference>
<dbReference type="InterPro" id="IPR050110">
    <property type="entry name" value="Glyoxalase_II_hydrolase"/>
</dbReference>
<dbReference type="SMART" id="SM00849">
    <property type="entry name" value="Lactamase_B"/>
    <property type="match status" value="1"/>
</dbReference>
<dbReference type="EMBL" id="JACHLL010000006">
    <property type="protein sequence ID" value="MBB6343124.1"/>
    <property type="molecule type" value="Genomic_DNA"/>
</dbReference>
<evidence type="ECO:0000256" key="4">
    <source>
        <dbReference type="ARBA" id="ARBA00022723"/>
    </source>
</evidence>
<comment type="pathway">
    <text evidence="2 7">Secondary metabolite metabolism; methylglyoxal degradation; (R)-lactate from methylglyoxal: step 2/2.</text>
</comment>
<organism evidence="9 10">
    <name type="scientific">Pseudomonas fluvialis</name>
    <dbReference type="NCBI Taxonomy" id="1793966"/>
    <lineage>
        <taxon>Bacteria</taxon>
        <taxon>Pseudomonadati</taxon>
        <taxon>Pseudomonadota</taxon>
        <taxon>Gammaproteobacteria</taxon>
        <taxon>Pseudomonadales</taxon>
        <taxon>Pseudomonadaceae</taxon>
        <taxon>Pseudomonas</taxon>
    </lineage>
</organism>
<dbReference type="Pfam" id="PF00753">
    <property type="entry name" value="Lactamase_B"/>
    <property type="match status" value="1"/>
</dbReference>
<gene>
    <name evidence="7" type="primary">gloB</name>
    <name evidence="9" type="ORF">HNP49_003312</name>
</gene>
<dbReference type="PANTHER" id="PTHR43705:SF1">
    <property type="entry name" value="HYDROXYACYLGLUTATHIONE HYDROLASE GLOB"/>
    <property type="match status" value="1"/>
</dbReference>
<comment type="cofactor">
    <cofactor evidence="7">
        <name>Zn(2+)</name>
        <dbReference type="ChEBI" id="CHEBI:29105"/>
    </cofactor>
    <text evidence="7">Binds 2 Zn(2+) ions per subunit.</text>
</comment>
<dbReference type="NCBIfam" id="TIGR03413">
    <property type="entry name" value="GSH_gloB"/>
    <property type="match status" value="1"/>
</dbReference>
<accession>A0A7X0BY00</accession>
<dbReference type="RefSeq" id="WP_184685111.1">
    <property type="nucleotide sequence ID" value="NZ_JACHLL010000006.1"/>
</dbReference>
<evidence type="ECO:0000313" key="10">
    <source>
        <dbReference type="Proteomes" id="UP000557193"/>
    </source>
</evidence>
<dbReference type="HAMAP" id="MF_01374">
    <property type="entry name" value="Glyoxalase_2"/>
    <property type="match status" value="1"/>
</dbReference>
<dbReference type="Pfam" id="PF16123">
    <property type="entry name" value="HAGH_C"/>
    <property type="match status" value="1"/>
</dbReference>
<evidence type="ECO:0000256" key="3">
    <source>
        <dbReference type="ARBA" id="ARBA00006759"/>
    </source>
</evidence>
<comment type="catalytic activity">
    <reaction evidence="1 7">
        <text>an S-(2-hydroxyacyl)glutathione + H2O = a 2-hydroxy carboxylate + glutathione + H(+)</text>
        <dbReference type="Rhea" id="RHEA:21864"/>
        <dbReference type="ChEBI" id="CHEBI:15377"/>
        <dbReference type="ChEBI" id="CHEBI:15378"/>
        <dbReference type="ChEBI" id="CHEBI:57925"/>
        <dbReference type="ChEBI" id="CHEBI:58896"/>
        <dbReference type="ChEBI" id="CHEBI:71261"/>
        <dbReference type="EC" id="3.1.2.6"/>
    </reaction>
</comment>
<evidence type="ECO:0000256" key="2">
    <source>
        <dbReference type="ARBA" id="ARBA00004963"/>
    </source>
</evidence>
<dbReference type="InterPro" id="IPR017782">
    <property type="entry name" value="Hydroxyacylglutathione_Hdrlase"/>
</dbReference>